<evidence type="ECO:0000313" key="2">
    <source>
        <dbReference type="Proteomes" id="UP000195569"/>
    </source>
</evidence>
<name>A0A1N7SV03_9BURK</name>
<proteinExistence type="predicted"/>
<dbReference type="EMBL" id="CYGY02000094">
    <property type="protein sequence ID" value="SIT50759.1"/>
    <property type="molecule type" value="Genomic_DNA"/>
</dbReference>
<accession>A0A1N7SV03</accession>
<protein>
    <submittedName>
        <fullName evidence="1">Uncharacterized protein</fullName>
    </submittedName>
</protein>
<reference evidence="1" key="1">
    <citation type="submission" date="2016-12" db="EMBL/GenBank/DDBJ databases">
        <authorList>
            <person name="Moulin L."/>
        </authorList>
    </citation>
    <scope>NUCLEOTIDE SEQUENCE [LARGE SCALE GENOMIC DNA]</scope>
    <source>
        <strain evidence="1">STM 7183</strain>
    </source>
</reference>
<evidence type="ECO:0000313" key="1">
    <source>
        <dbReference type="EMBL" id="SIT50759.1"/>
    </source>
</evidence>
<sequence>MRRAACWQRCDLVALTRPRFPILAFDEGELSLSRGSALNPKWLMPGESIISILWKFACANVLPGDALVHLISPWVDPYDGVAPVRDNIELTRLCRILRLPEDVLRVSLLDAAFPGRFHAAFRYCRLCAAHGYHSVLFQLEDEERCPAHHQSLDTRCLHCGDETPFIVSASVIEAPFRCSGCRSHFSYGRLSLRSTIPAMRRQDRMALSRHWLLRSGNDMNDGS</sequence>
<gene>
    <name evidence="1" type="ORF">BN2476_940004</name>
</gene>
<comment type="caution">
    <text evidence="1">The sequence shown here is derived from an EMBL/GenBank/DDBJ whole genome shotgun (WGS) entry which is preliminary data.</text>
</comment>
<dbReference type="AlphaFoldDB" id="A0A1N7SV03"/>
<keyword evidence="2" id="KW-1185">Reference proteome</keyword>
<organism evidence="1 2">
    <name type="scientific">Paraburkholderia piptadeniae</name>
    <dbReference type="NCBI Taxonomy" id="1701573"/>
    <lineage>
        <taxon>Bacteria</taxon>
        <taxon>Pseudomonadati</taxon>
        <taxon>Pseudomonadota</taxon>
        <taxon>Betaproteobacteria</taxon>
        <taxon>Burkholderiales</taxon>
        <taxon>Burkholderiaceae</taxon>
        <taxon>Paraburkholderia</taxon>
    </lineage>
</organism>
<dbReference type="Proteomes" id="UP000195569">
    <property type="component" value="Unassembled WGS sequence"/>
</dbReference>